<dbReference type="RefSeq" id="WP_274165097.1">
    <property type="nucleotide sequence ID" value="NZ_JAJUBC010000015.1"/>
</dbReference>
<proteinExistence type="predicted"/>
<evidence type="ECO:0000313" key="3">
    <source>
        <dbReference type="Proteomes" id="UP001149400"/>
    </source>
</evidence>
<evidence type="ECO:0000313" key="2">
    <source>
        <dbReference type="EMBL" id="MDD1794264.1"/>
    </source>
</evidence>
<evidence type="ECO:0008006" key="4">
    <source>
        <dbReference type="Google" id="ProtNLM"/>
    </source>
</evidence>
<organism evidence="2 3">
    <name type="scientific">Enterovibrio gelatinilyticus</name>
    <dbReference type="NCBI Taxonomy" id="2899819"/>
    <lineage>
        <taxon>Bacteria</taxon>
        <taxon>Pseudomonadati</taxon>
        <taxon>Pseudomonadota</taxon>
        <taxon>Gammaproteobacteria</taxon>
        <taxon>Vibrionales</taxon>
        <taxon>Vibrionaceae</taxon>
        <taxon>Enterovibrio</taxon>
    </lineage>
</organism>
<keyword evidence="3" id="KW-1185">Reference proteome</keyword>
<sequence length="178" mass="20355">MDTVAELMGHISKKIVANDYDQSAKNERIMAEIFRCVSIIFMLVIAIVIGFTFWDTTADSFNWETSIFRVVLSLMLSAPAAYCAREAAKHREQYYYYLQTSISMKALDPYIGTLPIEDQHALKRDMAKSLFAQRDFSHVSKDAFPINSHEIVMEILKKLEMPKGQSSSRDKKKEEADA</sequence>
<keyword evidence="1" id="KW-0472">Membrane</keyword>
<comment type="caution">
    <text evidence="2">The sequence shown here is derived from an EMBL/GenBank/DDBJ whole genome shotgun (WGS) entry which is preliminary data.</text>
</comment>
<dbReference type="Proteomes" id="UP001149400">
    <property type="component" value="Unassembled WGS sequence"/>
</dbReference>
<protein>
    <recommendedName>
        <fullName evidence="4">SMODS and SLOG-associating 2TM effector domain-containing protein</fullName>
    </recommendedName>
</protein>
<feature type="transmembrane region" description="Helical" evidence="1">
    <location>
        <begin position="66"/>
        <end position="84"/>
    </location>
</feature>
<feature type="transmembrane region" description="Helical" evidence="1">
    <location>
        <begin position="33"/>
        <end position="54"/>
    </location>
</feature>
<dbReference type="EMBL" id="JAJUBC010000015">
    <property type="protein sequence ID" value="MDD1794264.1"/>
    <property type="molecule type" value="Genomic_DNA"/>
</dbReference>
<evidence type="ECO:0000256" key="1">
    <source>
        <dbReference type="SAM" id="Phobius"/>
    </source>
</evidence>
<reference evidence="2" key="1">
    <citation type="submission" date="2021-12" db="EMBL/GenBank/DDBJ databases">
        <title>Enterovibrio ZSDZ35 sp. nov. and Enterovibrio ZSDZ42 sp. nov., isolated from coastal seawater in Qingdao.</title>
        <authorList>
            <person name="Zhang P."/>
        </authorList>
    </citation>
    <scope>NUCLEOTIDE SEQUENCE</scope>
    <source>
        <strain evidence="2">ZSDZ42</strain>
    </source>
</reference>
<name>A0ABT5R2M1_9GAMM</name>
<keyword evidence="1" id="KW-1133">Transmembrane helix</keyword>
<gene>
    <name evidence="2" type="ORF">LRP50_14070</name>
</gene>
<keyword evidence="1" id="KW-0812">Transmembrane</keyword>
<accession>A0ABT5R2M1</accession>